<dbReference type="HOGENOM" id="CLU_2001752_0_0_0"/>
<gene>
    <name evidence="1" type="ordered locus">Psta_1304</name>
</gene>
<reference evidence="1 2" key="1">
    <citation type="journal article" date="2009" name="Stand. Genomic Sci.">
        <title>Complete genome sequence of Pirellula staleyi type strain (ATCC 27377).</title>
        <authorList>
            <person name="Clum A."/>
            <person name="Tindall B.J."/>
            <person name="Sikorski J."/>
            <person name="Ivanova N."/>
            <person name="Mavrommatis K."/>
            <person name="Lucas S."/>
            <person name="Glavina del Rio T."/>
            <person name="Nolan M."/>
            <person name="Chen F."/>
            <person name="Tice H."/>
            <person name="Pitluck S."/>
            <person name="Cheng J.F."/>
            <person name="Chertkov O."/>
            <person name="Brettin T."/>
            <person name="Han C."/>
            <person name="Detter J.C."/>
            <person name="Kuske C."/>
            <person name="Bruce D."/>
            <person name="Goodwin L."/>
            <person name="Ovchinikova G."/>
            <person name="Pati A."/>
            <person name="Mikhailova N."/>
            <person name="Chen A."/>
            <person name="Palaniappan K."/>
            <person name="Land M."/>
            <person name="Hauser L."/>
            <person name="Chang Y.J."/>
            <person name="Jeffries C.D."/>
            <person name="Chain P."/>
            <person name="Rohde M."/>
            <person name="Goker M."/>
            <person name="Bristow J."/>
            <person name="Eisen J.A."/>
            <person name="Markowitz V."/>
            <person name="Hugenholtz P."/>
            <person name="Kyrpides N.C."/>
            <person name="Klenk H.P."/>
            <person name="Lapidus A."/>
        </authorList>
    </citation>
    <scope>NUCLEOTIDE SEQUENCE [LARGE SCALE GENOMIC DNA]</scope>
    <source>
        <strain evidence="2">ATCC 27377 / DSM 6068 / ICPB 4128</strain>
    </source>
</reference>
<dbReference type="Proteomes" id="UP000001887">
    <property type="component" value="Chromosome"/>
</dbReference>
<dbReference type="AlphaFoldDB" id="D2QWA6"/>
<keyword evidence="2" id="KW-1185">Reference proteome</keyword>
<dbReference type="KEGG" id="psl:Psta_1304"/>
<accession>D2QWA6</accession>
<name>D2QWA6_PIRSD</name>
<organism evidence="1 2">
    <name type="scientific">Pirellula staleyi (strain ATCC 27377 / DSM 6068 / ICPB 4128)</name>
    <name type="common">Pirella staleyi</name>
    <dbReference type="NCBI Taxonomy" id="530564"/>
    <lineage>
        <taxon>Bacteria</taxon>
        <taxon>Pseudomonadati</taxon>
        <taxon>Planctomycetota</taxon>
        <taxon>Planctomycetia</taxon>
        <taxon>Pirellulales</taxon>
        <taxon>Pirellulaceae</taxon>
        <taxon>Pirellula</taxon>
    </lineage>
</organism>
<dbReference type="EMBL" id="CP001848">
    <property type="protein sequence ID" value="ADB15981.1"/>
    <property type="molecule type" value="Genomic_DNA"/>
</dbReference>
<protein>
    <submittedName>
        <fullName evidence="1">Uncharacterized protein</fullName>
    </submittedName>
</protein>
<sequence length="124" mass="14232">MTKSGNKFLIFGIGNDQSVLEWNKHLSILGWRLDIDPDGKQQSYLLCSAECQHLVHEKAIREFKASIGAKLFAVHIELDTSKAHCWRHHFVETWRLATQVTGRGRRLHLAFASPEEYKDDEGCL</sequence>
<evidence type="ECO:0000313" key="2">
    <source>
        <dbReference type="Proteomes" id="UP000001887"/>
    </source>
</evidence>
<proteinExistence type="predicted"/>
<evidence type="ECO:0000313" key="1">
    <source>
        <dbReference type="EMBL" id="ADB15981.1"/>
    </source>
</evidence>